<reference evidence="1" key="1">
    <citation type="submission" date="2024-09" db="EMBL/GenBank/DDBJ databases">
        <title>Draft Genome Sequences of Neofusicoccum parvum.</title>
        <authorList>
            <person name="Ashida A."/>
            <person name="Camagna M."/>
            <person name="Tanaka A."/>
            <person name="Takemoto D."/>
        </authorList>
    </citation>
    <scope>NUCLEOTIDE SEQUENCE</scope>
    <source>
        <strain evidence="1">PPO83</strain>
    </source>
</reference>
<name>A0ACB5SIA2_9PEZI</name>
<dbReference type="EMBL" id="BSXG01000103">
    <property type="protein sequence ID" value="GME42485.1"/>
    <property type="molecule type" value="Genomic_DNA"/>
</dbReference>
<evidence type="ECO:0000313" key="2">
    <source>
        <dbReference type="Proteomes" id="UP001165186"/>
    </source>
</evidence>
<evidence type="ECO:0000313" key="1">
    <source>
        <dbReference type="EMBL" id="GME42485.1"/>
    </source>
</evidence>
<comment type="caution">
    <text evidence="1">The sequence shown here is derived from an EMBL/GenBank/DDBJ whole genome shotgun (WGS) entry which is preliminary data.</text>
</comment>
<accession>A0ACB5SIA2</accession>
<gene>
    <name evidence="1" type="primary">g7265</name>
    <name evidence="1" type="ORF">NpPPO83_00007265</name>
</gene>
<proteinExistence type="predicted"/>
<protein>
    <submittedName>
        <fullName evidence="1">Uncharacterized protein</fullName>
    </submittedName>
</protein>
<organism evidence="1 2">
    <name type="scientific">Neofusicoccum parvum</name>
    <dbReference type="NCBI Taxonomy" id="310453"/>
    <lineage>
        <taxon>Eukaryota</taxon>
        <taxon>Fungi</taxon>
        <taxon>Dikarya</taxon>
        <taxon>Ascomycota</taxon>
        <taxon>Pezizomycotina</taxon>
        <taxon>Dothideomycetes</taxon>
        <taxon>Dothideomycetes incertae sedis</taxon>
        <taxon>Botryosphaeriales</taxon>
        <taxon>Botryosphaeriaceae</taxon>
        <taxon>Neofusicoccum</taxon>
    </lineage>
</organism>
<dbReference type="Proteomes" id="UP001165186">
    <property type="component" value="Unassembled WGS sequence"/>
</dbReference>
<keyword evidence="2" id="KW-1185">Reference proteome</keyword>
<sequence>MSTTTTATQESASTSASSAAAAGSSTTLATSTVAPSSSSSSSFSSPAAVTAALTTTFTPPASCTEQHLSLLSSPGYFMWLNEPSPVPGTFVTDCYPPQFISGYSSVFNASSSIAPVMSPLVCPQAWHTVNTFTSNYIACCPEGFLLALPSTTVDTNRPAYGGTCYSSFTVGKTVNVTAYNSVSITATQEWVASSTADQAYGHVIEGFALEQAAVSSSTAAASSSNKLSGGAIAGIVIGVVAFVALLLGAALWFFRRRRAAARKASPGDSHEVDGGDAVHEKTGDNDFRKELSGASADPKAELEGPLPVHELEACGPAELDGGWKGTEVHTPGTEKEVERRREMLSAEEREASRLESARAREEESTVGTYKATSHDDDTPRTPPPAY</sequence>